<gene>
    <name evidence="3" type="ORF">E6O75_ATG00042</name>
</gene>
<evidence type="ECO:0000256" key="2">
    <source>
        <dbReference type="SAM" id="MobiDB-lite"/>
    </source>
</evidence>
<feature type="region of interest" description="Disordered" evidence="2">
    <location>
        <begin position="590"/>
        <end position="613"/>
    </location>
</feature>
<dbReference type="SMART" id="SM00320">
    <property type="entry name" value="WD40"/>
    <property type="match status" value="5"/>
</dbReference>
<evidence type="ECO:0000256" key="1">
    <source>
        <dbReference type="PROSITE-ProRule" id="PRU00221"/>
    </source>
</evidence>
<keyword evidence="4" id="KW-1185">Reference proteome</keyword>
<dbReference type="InterPro" id="IPR015943">
    <property type="entry name" value="WD40/YVTN_repeat-like_dom_sf"/>
</dbReference>
<name>A0A4Z1PCQ3_9PEZI</name>
<dbReference type="SUPFAM" id="SSF69349">
    <property type="entry name" value="Phage fibre proteins"/>
    <property type="match status" value="1"/>
</dbReference>
<keyword evidence="1" id="KW-0853">WD repeat</keyword>
<feature type="repeat" description="WD" evidence="1">
    <location>
        <begin position="522"/>
        <end position="536"/>
    </location>
</feature>
<organism evidence="3 4">
    <name type="scientific">Venturia nashicola</name>
    <dbReference type="NCBI Taxonomy" id="86259"/>
    <lineage>
        <taxon>Eukaryota</taxon>
        <taxon>Fungi</taxon>
        <taxon>Dikarya</taxon>
        <taxon>Ascomycota</taxon>
        <taxon>Pezizomycotina</taxon>
        <taxon>Dothideomycetes</taxon>
        <taxon>Pleosporomycetidae</taxon>
        <taxon>Venturiales</taxon>
        <taxon>Venturiaceae</taxon>
        <taxon>Venturia</taxon>
    </lineage>
</organism>
<evidence type="ECO:0000313" key="4">
    <source>
        <dbReference type="Proteomes" id="UP000298493"/>
    </source>
</evidence>
<feature type="compositionally biased region" description="Basic and acidic residues" evidence="2">
    <location>
        <begin position="72"/>
        <end position="167"/>
    </location>
</feature>
<feature type="region of interest" description="Disordered" evidence="2">
    <location>
        <begin position="1"/>
        <end position="30"/>
    </location>
</feature>
<protein>
    <submittedName>
        <fullName evidence="3">WD40 repeat-like protein</fullName>
    </submittedName>
</protein>
<proteinExistence type="predicted"/>
<accession>A0A4Z1PCQ3</accession>
<comment type="caution">
    <text evidence="3">The sequence shown here is derived from an EMBL/GenBank/DDBJ whole genome shotgun (WGS) entry which is preliminary data.</text>
</comment>
<dbReference type="SUPFAM" id="SSF50978">
    <property type="entry name" value="WD40 repeat-like"/>
    <property type="match status" value="1"/>
</dbReference>
<dbReference type="AlphaFoldDB" id="A0A4Z1PCQ3"/>
<dbReference type="STRING" id="86259.A0A4Z1PCQ3"/>
<feature type="region of interest" description="Disordered" evidence="2">
    <location>
        <begin position="58"/>
        <end position="176"/>
    </location>
</feature>
<dbReference type="InterPro" id="IPR001680">
    <property type="entry name" value="WD40_rpt"/>
</dbReference>
<dbReference type="Pfam" id="PF00400">
    <property type="entry name" value="WD40"/>
    <property type="match status" value="3"/>
</dbReference>
<dbReference type="InterPro" id="IPR036322">
    <property type="entry name" value="WD40_repeat_dom_sf"/>
</dbReference>
<dbReference type="PANTHER" id="PTHR44675:SF1">
    <property type="entry name" value="P21-ACTIVATED PROTEIN KINASE-INTERACTING PROTEIN 1"/>
    <property type="match status" value="1"/>
</dbReference>
<sequence>MAKRKREADAAVEAPNGKARKLSEATGPSKTIQIQVVTGSYERTLHGIIAAIPSSILKPAGAGAGADADADAVDKDTADKNGEDTADKNGEDTADKNGEDTVDKNGEDTADKNGEHTADKNGEHTADKNGEHTADKNGEHTADKNGEHTADKNGEHTADKNGEHTGDDPVSEEESLPDVRFSDSFLFNAHTSAIRCLALSPIPSDADSSTRIILASGSNDERINLYNISIAPPSISKPGRKVPVIPSLSSVPVASNTRNRELGSLIHHNGAITSLYFPTHSKLLSAAEDNNIAVARTKDGIVLTTIKAPVPKPVGRPSGDTAGPGEVPAGVNDFAVHPSMKLMLTVGKGERSMRLWNLVTGKKAGVLNFGRDMLQQVGEGKFGTGEGRRIIWDPTGEEFVIAFERGAVVYDIDCKLKSKIIPVPATKVHQMVYVPGSEENLVAVSTEDGRILFYDTKPSGAELTTANGEKVTKEKTIQEAILVAQLGGRAVGITTRIKDFQILAVDEQGSSTEIEGTFSYVIATGSSDGTIRIWSLLPEEVQVAIKLKAKQKETWRTTNSIPQVGRILAKYETGNRITCLKAFVMVGSGDDDGAETEAEEEKTEAESSDEDSD</sequence>
<dbReference type="PANTHER" id="PTHR44675">
    <property type="entry name" value="PAK1 INTERACTING PROTEIN 1"/>
    <property type="match status" value="1"/>
</dbReference>
<dbReference type="EMBL" id="SNSC02000001">
    <property type="protein sequence ID" value="TID27275.1"/>
    <property type="molecule type" value="Genomic_DNA"/>
</dbReference>
<reference evidence="3 4" key="1">
    <citation type="submission" date="2019-04" db="EMBL/GenBank/DDBJ databases">
        <title>High contiguity whole genome sequence and gene annotation resource for two Venturia nashicola isolates.</title>
        <authorList>
            <person name="Prokchorchik M."/>
            <person name="Won K."/>
            <person name="Lee Y."/>
            <person name="Choi E.D."/>
            <person name="Segonzac C."/>
            <person name="Sohn K.H."/>
        </authorList>
    </citation>
    <scope>NUCLEOTIDE SEQUENCE [LARGE SCALE GENOMIC DNA]</scope>
    <source>
        <strain evidence="3 4">PRI2</strain>
    </source>
</reference>
<dbReference type="Gene3D" id="2.130.10.10">
    <property type="entry name" value="YVTN repeat-like/Quinoprotein amine dehydrogenase"/>
    <property type="match status" value="2"/>
</dbReference>
<dbReference type="InterPro" id="IPR051959">
    <property type="entry name" value="PAK1-Kinase_Regulator"/>
</dbReference>
<dbReference type="PROSITE" id="PS50082">
    <property type="entry name" value="WD_REPEATS_2"/>
    <property type="match status" value="1"/>
</dbReference>
<evidence type="ECO:0000313" key="3">
    <source>
        <dbReference type="EMBL" id="TID27275.1"/>
    </source>
</evidence>
<dbReference type="Proteomes" id="UP000298493">
    <property type="component" value="Unassembled WGS sequence"/>
</dbReference>